<sequence length="336" mass="36857">MSAQSSTIPPVGYVEPRASTKQWLKDNAVPTKEGTANYVKSLFPIATWIYRYNWTWFLGDMVAGLTVGVVVIPQGMAYAKLAQLPPEFGLYSSFVGCALYFMFATSKDITIGPVAVMSTLMGNILNDVLPHLPEYKDTPWLIAGSMSVLLGCIVTALGLLRLGFIVDFIPLPAIAAFMTGSALNIAMGQIPALMGNNSVKSYNTRAPTYRVFGNFFKYIGSCDINAAVGLSALFVLYLIRWACRTAGKRWPQKERVFFFLSTLRTAFVILQYTLISYLVNRNHRAKPKFSILGTIPKGFQHIGVPRVNSTILSAVSGHIPAAIIVLIIEHISISKS</sequence>
<feature type="non-terminal residue" evidence="1">
    <location>
        <position position="336"/>
    </location>
</feature>
<reference evidence="1" key="1">
    <citation type="submission" date="2022-07" db="EMBL/GenBank/DDBJ databases">
        <title>Phylogenomic reconstructions and comparative analyses of Kickxellomycotina fungi.</title>
        <authorList>
            <person name="Reynolds N.K."/>
            <person name="Stajich J.E."/>
            <person name="Barry K."/>
            <person name="Grigoriev I.V."/>
            <person name="Crous P."/>
            <person name="Smith M.E."/>
        </authorList>
    </citation>
    <scope>NUCLEOTIDE SEQUENCE</scope>
    <source>
        <strain evidence="1">NRRL 5244</strain>
    </source>
</reference>
<comment type="caution">
    <text evidence="1">The sequence shown here is derived from an EMBL/GenBank/DDBJ whole genome shotgun (WGS) entry which is preliminary data.</text>
</comment>
<dbReference type="Proteomes" id="UP001150603">
    <property type="component" value="Unassembled WGS sequence"/>
</dbReference>
<proteinExistence type="predicted"/>
<accession>A0ACC1IYK7</accession>
<gene>
    <name evidence="1" type="ORF">FBU59_006973</name>
</gene>
<evidence type="ECO:0000313" key="1">
    <source>
        <dbReference type="EMBL" id="KAJ1930380.1"/>
    </source>
</evidence>
<protein>
    <submittedName>
        <fullName evidence="1">Uncharacterized protein</fullName>
    </submittedName>
</protein>
<keyword evidence="2" id="KW-1185">Reference proteome</keyword>
<name>A0ACC1IYK7_9FUNG</name>
<evidence type="ECO:0000313" key="2">
    <source>
        <dbReference type="Proteomes" id="UP001150603"/>
    </source>
</evidence>
<organism evidence="1 2">
    <name type="scientific">Linderina macrospora</name>
    <dbReference type="NCBI Taxonomy" id="4868"/>
    <lineage>
        <taxon>Eukaryota</taxon>
        <taxon>Fungi</taxon>
        <taxon>Fungi incertae sedis</taxon>
        <taxon>Zoopagomycota</taxon>
        <taxon>Kickxellomycotina</taxon>
        <taxon>Kickxellomycetes</taxon>
        <taxon>Kickxellales</taxon>
        <taxon>Kickxellaceae</taxon>
        <taxon>Linderina</taxon>
    </lineage>
</organism>
<dbReference type="EMBL" id="JANBPW010006408">
    <property type="protein sequence ID" value="KAJ1930380.1"/>
    <property type="molecule type" value="Genomic_DNA"/>
</dbReference>